<evidence type="ECO:0000313" key="3">
    <source>
        <dbReference type="Proteomes" id="UP001497516"/>
    </source>
</evidence>
<organism evidence="2 3">
    <name type="scientific">Linum trigynum</name>
    <dbReference type="NCBI Taxonomy" id="586398"/>
    <lineage>
        <taxon>Eukaryota</taxon>
        <taxon>Viridiplantae</taxon>
        <taxon>Streptophyta</taxon>
        <taxon>Embryophyta</taxon>
        <taxon>Tracheophyta</taxon>
        <taxon>Spermatophyta</taxon>
        <taxon>Magnoliopsida</taxon>
        <taxon>eudicotyledons</taxon>
        <taxon>Gunneridae</taxon>
        <taxon>Pentapetalae</taxon>
        <taxon>rosids</taxon>
        <taxon>fabids</taxon>
        <taxon>Malpighiales</taxon>
        <taxon>Linaceae</taxon>
        <taxon>Linum</taxon>
    </lineage>
</organism>
<evidence type="ECO:0000313" key="2">
    <source>
        <dbReference type="EMBL" id="CAL1358751.1"/>
    </source>
</evidence>
<keyword evidence="1" id="KW-0812">Transmembrane</keyword>
<dbReference type="EMBL" id="OZ034814">
    <property type="protein sequence ID" value="CAL1358751.1"/>
    <property type="molecule type" value="Genomic_DNA"/>
</dbReference>
<feature type="transmembrane region" description="Helical" evidence="1">
    <location>
        <begin position="6"/>
        <end position="28"/>
    </location>
</feature>
<accession>A0AAV2CRG3</accession>
<protein>
    <submittedName>
        <fullName evidence="2">Uncharacterized protein</fullName>
    </submittedName>
</protein>
<name>A0AAV2CRG3_9ROSI</name>
<dbReference type="Proteomes" id="UP001497516">
    <property type="component" value="Chromosome 10"/>
</dbReference>
<dbReference type="AlphaFoldDB" id="A0AAV2CRG3"/>
<keyword evidence="1" id="KW-1133">Transmembrane helix</keyword>
<reference evidence="2 3" key="1">
    <citation type="submission" date="2024-04" db="EMBL/GenBank/DDBJ databases">
        <authorList>
            <person name="Fracassetti M."/>
        </authorList>
    </citation>
    <scope>NUCLEOTIDE SEQUENCE [LARGE SCALE GENOMIC DNA]</scope>
</reference>
<keyword evidence="1" id="KW-0472">Membrane</keyword>
<sequence>MAKSPAFSTVMIVIGSAVLYFLLLYGVALTSPHLPSKLSSAVPSPRDPNVIAKIRSAMESRGYSLAAAAVADTLRDGDWNLIEWEIQIHIERGGPITFLVPSDSAATAAAAGYRGDTCGFGPRPVMGVLCGRLRRRDFDRANGTALPSCRERLRQGRSRDAVTVTRIRAAEVEEDHARVADWSLYDDGRVVVHGIRGAYKEGMRVVLTDARRGVGIAGEGIFLPRKEWEEDARRWLLERPVDMTGCERPRDGRVCDCCRRAGDAHALKARNIDLTEEIFVF</sequence>
<keyword evidence="3" id="KW-1185">Reference proteome</keyword>
<gene>
    <name evidence="2" type="ORF">LTRI10_LOCUS6279</name>
</gene>
<proteinExistence type="predicted"/>
<evidence type="ECO:0000256" key="1">
    <source>
        <dbReference type="SAM" id="Phobius"/>
    </source>
</evidence>